<evidence type="ECO:0000259" key="6">
    <source>
        <dbReference type="Pfam" id="PF02465"/>
    </source>
</evidence>
<dbReference type="GO" id="GO:0005576">
    <property type="term" value="C:extracellular region"/>
    <property type="evidence" value="ECO:0007669"/>
    <property type="project" value="UniProtKB-SubCell"/>
</dbReference>
<accession>A0A7X0PH72</accession>
<comment type="subunit">
    <text evidence="2 5">Homopentamer.</text>
</comment>
<sequence>MATISSPGVAVSGLDVKSIISQLVKLEEKPLDTLKLQAAATTSKISAFGQIKSLVSALSDAAGKLTSVTGWNAVSTTSSDSKFVSATAVGGTLPTTFSVEVQGLAKAQATASAALLPVGGALGAGTLRLELGQWSVAPASFTPGSGTPVDISISASDTVSDVASKINGSNAGVTASVLKDASGERLLLRSKSTGLESGFRLSVMEGGDTDINSAGNTDATGLSRLVAGSTVTQVAANAKATVNGIAVTSATNTFADTVSGVTFKAEQITTAPIEISVAKDNSVVQKNVDEFVAAYNAINQILNEATKYDPATKSAGMLQGDSTAVALQNSLRSAIQSVTNGKEGFQRLADVGITLQRGGDLAVDSTKFSKAMNENMDDLKSLFRNPDPGAASGVAVRVKALATNLLGNDGFFKSKDDTLNLSLKRNEKDRVATQAKIDAFEKRITARYNALDSQMSSLNALNAYIAQQVTTWNKST</sequence>
<dbReference type="InterPro" id="IPR040026">
    <property type="entry name" value="FliD"/>
</dbReference>
<comment type="caution">
    <text evidence="8">The sequence shown here is derived from an EMBL/GenBank/DDBJ whole genome shotgun (WGS) entry which is preliminary data.</text>
</comment>
<organism evidence="8 9">
    <name type="scientific">Acidovorax soli</name>
    <dbReference type="NCBI Taxonomy" id="592050"/>
    <lineage>
        <taxon>Bacteria</taxon>
        <taxon>Pseudomonadati</taxon>
        <taxon>Pseudomonadota</taxon>
        <taxon>Betaproteobacteria</taxon>
        <taxon>Burkholderiales</taxon>
        <taxon>Comamonadaceae</taxon>
        <taxon>Acidovorax</taxon>
    </lineage>
</organism>
<dbReference type="Pfam" id="PF07195">
    <property type="entry name" value="FliD_C"/>
    <property type="match status" value="1"/>
</dbReference>
<dbReference type="EMBL" id="JACHLK010000008">
    <property type="protein sequence ID" value="MBB6561502.1"/>
    <property type="molecule type" value="Genomic_DNA"/>
</dbReference>
<dbReference type="RefSeq" id="WP_184860580.1">
    <property type="nucleotide sequence ID" value="NZ_JACHLK010000008.1"/>
</dbReference>
<dbReference type="Pfam" id="PF02465">
    <property type="entry name" value="FliD_N"/>
    <property type="match status" value="1"/>
</dbReference>
<feature type="domain" description="Flagellar hook-associated protein 2 C-terminal" evidence="7">
    <location>
        <begin position="235"/>
        <end position="460"/>
    </location>
</feature>
<dbReference type="PANTHER" id="PTHR30288">
    <property type="entry name" value="FLAGELLAR CAP/ASSEMBLY PROTEIN FLID"/>
    <property type="match status" value="1"/>
</dbReference>
<dbReference type="GO" id="GO:0071973">
    <property type="term" value="P:bacterial-type flagellum-dependent cell motility"/>
    <property type="evidence" value="ECO:0007669"/>
    <property type="project" value="TreeGrafter"/>
</dbReference>
<dbReference type="AlphaFoldDB" id="A0A7X0PH72"/>
<keyword evidence="5" id="KW-0964">Secreted</keyword>
<dbReference type="Pfam" id="PF07196">
    <property type="entry name" value="Flagellin_IN"/>
    <property type="match status" value="1"/>
</dbReference>
<dbReference type="GO" id="GO:0007155">
    <property type="term" value="P:cell adhesion"/>
    <property type="evidence" value="ECO:0007669"/>
    <property type="project" value="InterPro"/>
</dbReference>
<name>A0A7X0PH72_9BURK</name>
<dbReference type="Proteomes" id="UP000575083">
    <property type="component" value="Unassembled WGS sequence"/>
</dbReference>
<protein>
    <recommendedName>
        <fullName evidence="5">Flagellar hook-associated protein 2</fullName>
        <shortName evidence="5">HAP2</shortName>
    </recommendedName>
    <alternativeName>
        <fullName evidence="5">Flagellar cap protein</fullName>
    </alternativeName>
</protein>
<dbReference type="InterPro" id="IPR010809">
    <property type="entry name" value="FliD_C"/>
</dbReference>
<comment type="similarity">
    <text evidence="1 5">Belongs to the FliD family.</text>
</comment>
<evidence type="ECO:0000313" key="9">
    <source>
        <dbReference type="Proteomes" id="UP000575083"/>
    </source>
</evidence>
<keyword evidence="4 5" id="KW-0975">Bacterial flagellum</keyword>
<comment type="function">
    <text evidence="5">Required for morphogenesis and for the elongation of the flagellar filament by facilitating polymerization of the flagellin monomers at the tip of growing filament. Forms a capping structure, which prevents flagellin subunits (transported through the central channel of the flagellum) from leaking out without polymerization at the distal end.</text>
</comment>
<evidence type="ECO:0000313" key="8">
    <source>
        <dbReference type="EMBL" id="MBB6561502.1"/>
    </source>
</evidence>
<keyword evidence="9" id="KW-1185">Reference proteome</keyword>
<evidence type="ECO:0000259" key="7">
    <source>
        <dbReference type="Pfam" id="PF07195"/>
    </source>
</evidence>
<evidence type="ECO:0000256" key="3">
    <source>
        <dbReference type="ARBA" id="ARBA00023054"/>
    </source>
</evidence>
<dbReference type="PANTHER" id="PTHR30288:SF0">
    <property type="entry name" value="FLAGELLAR HOOK-ASSOCIATED PROTEIN 2"/>
    <property type="match status" value="1"/>
</dbReference>
<keyword evidence="3" id="KW-0175">Coiled coil</keyword>
<dbReference type="InterPro" id="IPR003481">
    <property type="entry name" value="FliD_N"/>
</dbReference>
<evidence type="ECO:0000256" key="4">
    <source>
        <dbReference type="ARBA" id="ARBA00023143"/>
    </source>
</evidence>
<reference evidence="8 9" key="1">
    <citation type="submission" date="2020-08" db="EMBL/GenBank/DDBJ databases">
        <title>Functional genomics of gut bacteria from endangered species of beetles.</title>
        <authorList>
            <person name="Carlos-Shanley C."/>
        </authorList>
    </citation>
    <scope>NUCLEOTIDE SEQUENCE [LARGE SCALE GENOMIC DNA]</scope>
    <source>
        <strain evidence="8 9">S00198</strain>
    </source>
</reference>
<feature type="domain" description="Flagellar hook-associated protein 2 N-terminal" evidence="6">
    <location>
        <begin position="12"/>
        <end position="108"/>
    </location>
</feature>
<keyword evidence="8" id="KW-0966">Cell projection</keyword>
<comment type="subcellular location">
    <subcellularLocation>
        <location evidence="5">Secreted</location>
    </subcellularLocation>
    <subcellularLocation>
        <location evidence="5">Bacterial flagellum</location>
    </subcellularLocation>
</comment>
<evidence type="ECO:0000256" key="1">
    <source>
        <dbReference type="ARBA" id="ARBA00009764"/>
    </source>
</evidence>
<keyword evidence="8" id="KW-0282">Flagellum</keyword>
<keyword evidence="8" id="KW-0969">Cilium</keyword>
<gene>
    <name evidence="8" type="ORF">HNP48_004195</name>
</gene>
<dbReference type="InterPro" id="IPR010810">
    <property type="entry name" value="Flagellin_hook_IN_motif"/>
</dbReference>
<dbReference type="GO" id="GO:0009421">
    <property type="term" value="C:bacterial-type flagellum filament cap"/>
    <property type="evidence" value="ECO:0007669"/>
    <property type="project" value="InterPro"/>
</dbReference>
<evidence type="ECO:0000256" key="2">
    <source>
        <dbReference type="ARBA" id="ARBA00011255"/>
    </source>
</evidence>
<proteinExistence type="inferred from homology"/>
<dbReference type="GO" id="GO:0009424">
    <property type="term" value="C:bacterial-type flagellum hook"/>
    <property type="evidence" value="ECO:0007669"/>
    <property type="project" value="UniProtKB-UniRule"/>
</dbReference>
<evidence type="ECO:0000256" key="5">
    <source>
        <dbReference type="RuleBase" id="RU362066"/>
    </source>
</evidence>